<dbReference type="InterPro" id="IPR000387">
    <property type="entry name" value="Tyr_Pase_dom"/>
</dbReference>
<dbReference type="Pfam" id="PF09414">
    <property type="entry name" value="RNA_ligase"/>
    <property type="match status" value="1"/>
</dbReference>
<feature type="domain" description="Tyrosine specific protein phosphatases" evidence="3">
    <location>
        <begin position="368"/>
        <end position="449"/>
    </location>
</feature>
<dbReference type="STRING" id="71717.A0A4Y7TDS0"/>
<dbReference type="InterPro" id="IPR029021">
    <property type="entry name" value="Prot-tyrosine_phosphatase-like"/>
</dbReference>
<protein>
    <submittedName>
        <fullName evidence="4">ATP dependent DNA ligase</fullName>
    </submittedName>
</protein>
<dbReference type="PANTHER" id="PTHR43883:SF1">
    <property type="entry name" value="GLUCONOKINASE"/>
    <property type="match status" value="1"/>
</dbReference>
<dbReference type="GO" id="GO:0004725">
    <property type="term" value="F:protein tyrosine phosphatase activity"/>
    <property type="evidence" value="ECO:0007669"/>
    <property type="project" value="InterPro"/>
</dbReference>
<dbReference type="Gene3D" id="3.30.470.30">
    <property type="entry name" value="DNA ligase/mRNA capping enzyme"/>
    <property type="match status" value="1"/>
</dbReference>
<evidence type="ECO:0000313" key="4">
    <source>
        <dbReference type="EMBL" id="TEB32326.1"/>
    </source>
</evidence>
<dbReference type="Proteomes" id="UP000298030">
    <property type="component" value="Unassembled WGS sequence"/>
</dbReference>
<dbReference type="SUPFAM" id="SSF52540">
    <property type="entry name" value="P-loop containing nucleoside triphosphate hydrolases"/>
    <property type="match status" value="1"/>
</dbReference>
<evidence type="ECO:0000259" key="2">
    <source>
        <dbReference type="PROSITE" id="PS50055"/>
    </source>
</evidence>
<dbReference type="InterPro" id="IPR021122">
    <property type="entry name" value="RNA_ligase_dom_REL/Rnl2"/>
</dbReference>
<dbReference type="OrthoDB" id="432447at2759"/>
<dbReference type="PROSITE" id="PS50056">
    <property type="entry name" value="TYR_PHOSPHATASE_2"/>
    <property type="match status" value="1"/>
</dbReference>
<evidence type="ECO:0000313" key="5">
    <source>
        <dbReference type="Proteomes" id="UP000298030"/>
    </source>
</evidence>
<name>A0A4Y7TDS0_COPMI</name>
<dbReference type="PROSITE" id="PS50055">
    <property type="entry name" value="TYR_PHOSPHATASE_PTP"/>
    <property type="match status" value="1"/>
</dbReference>
<organism evidence="4 5">
    <name type="scientific">Coprinellus micaceus</name>
    <name type="common">Glistening ink-cap mushroom</name>
    <name type="synonym">Coprinus micaceus</name>
    <dbReference type="NCBI Taxonomy" id="71717"/>
    <lineage>
        <taxon>Eukaryota</taxon>
        <taxon>Fungi</taxon>
        <taxon>Dikarya</taxon>
        <taxon>Basidiomycota</taxon>
        <taxon>Agaricomycotina</taxon>
        <taxon>Agaricomycetes</taxon>
        <taxon>Agaricomycetidae</taxon>
        <taxon>Agaricales</taxon>
        <taxon>Agaricineae</taxon>
        <taxon>Psathyrellaceae</taxon>
        <taxon>Coprinellus</taxon>
    </lineage>
</organism>
<gene>
    <name evidence="4" type="ORF">FA13DRAFT_1687086</name>
</gene>
<dbReference type="SUPFAM" id="SSF52799">
    <property type="entry name" value="(Phosphotyrosine protein) phosphatases II"/>
    <property type="match status" value="1"/>
</dbReference>
<keyword evidence="4" id="KW-0436">Ligase</keyword>
<dbReference type="InterPro" id="IPR057023">
    <property type="entry name" value="PTP-SAK"/>
</dbReference>
<dbReference type="InterPro" id="IPR000242">
    <property type="entry name" value="PTP_cat"/>
</dbReference>
<evidence type="ECO:0000259" key="3">
    <source>
        <dbReference type="PROSITE" id="PS50056"/>
    </source>
</evidence>
<reference evidence="4 5" key="1">
    <citation type="journal article" date="2019" name="Nat. Ecol. Evol.">
        <title>Megaphylogeny resolves global patterns of mushroom evolution.</title>
        <authorList>
            <person name="Varga T."/>
            <person name="Krizsan K."/>
            <person name="Foldi C."/>
            <person name="Dima B."/>
            <person name="Sanchez-Garcia M."/>
            <person name="Sanchez-Ramirez S."/>
            <person name="Szollosi G.J."/>
            <person name="Szarkandi J.G."/>
            <person name="Papp V."/>
            <person name="Albert L."/>
            <person name="Andreopoulos W."/>
            <person name="Angelini C."/>
            <person name="Antonin V."/>
            <person name="Barry K.W."/>
            <person name="Bougher N.L."/>
            <person name="Buchanan P."/>
            <person name="Buyck B."/>
            <person name="Bense V."/>
            <person name="Catcheside P."/>
            <person name="Chovatia M."/>
            <person name="Cooper J."/>
            <person name="Damon W."/>
            <person name="Desjardin D."/>
            <person name="Finy P."/>
            <person name="Geml J."/>
            <person name="Haridas S."/>
            <person name="Hughes K."/>
            <person name="Justo A."/>
            <person name="Karasinski D."/>
            <person name="Kautmanova I."/>
            <person name="Kiss B."/>
            <person name="Kocsube S."/>
            <person name="Kotiranta H."/>
            <person name="LaButti K.M."/>
            <person name="Lechner B.E."/>
            <person name="Liimatainen K."/>
            <person name="Lipzen A."/>
            <person name="Lukacs Z."/>
            <person name="Mihaltcheva S."/>
            <person name="Morgado L.N."/>
            <person name="Niskanen T."/>
            <person name="Noordeloos M.E."/>
            <person name="Ohm R.A."/>
            <person name="Ortiz-Santana B."/>
            <person name="Ovrebo C."/>
            <person name="Racz N."/>
            <person name="Riley R."/>
            <person name="Savchenko A."/>
            <person name="Shiryaev A."/>
            <person name="Soop K."/>
            <person name="Spirin V."/>
            <person name="Szebenyi C."/>
            <person name="Tomsovsky M."/>
            <person name="Tulloss R.E."/>
            <person name="Uehling J."/>
            <person name="Grigoriev I.V."/>
            <person name="Vagvolgyi C."/>
            <person name="Papp T."/>
            <person name="Martin F.M."/>
            <person name="Miettinen O."/>
            <person name="Hibbett D.S."/>
            <person name="Nagy L.G."/>
        </authorList>
    </citation>
    <scope>NUCLEOTIDE SEQUENCE [LARGE SCALE GENOMIC DNA]</scope>
    <source>
        <strain evidence="4 5">FP101781</strain>
    </source>
</reference>
<keyword evidence="1" id="KW-0378">Hydrolase</keyword>
<dbReference type="SUPFAM" id="SSF56091">
    <property type="entry name" value="DNA ligase/mRNA capping enzyme, catalytic domain"/>
    <property type="match status" value="1"/>
</dbReference>
<dbReference type="GO" id="GO:0016874">
    <property type="term" value="F:ligase activity"/>
    <property type="evidence" value="ECO:0007669"/>
    <property type="project" value="UniProtKB-KW"/>
</dbReference>
<dbReference type="EMBL" id="QPFP01000015">
    <property type="protein sequence ID" value="TEB32326.1"/>
    <property type="molecule type" value="Genomic_DNA"/>
</dbReference>
<dbReference type="AlphaFoldDB" id="A0A4Y7TDS0"/>
<evidence type="ECO:0000256" key="1">
    <source>
        <dbReference type="ARBA" id="ARBA00022801"/>
    </source>
</evidence>
<dbReference type="PANTHER" id="PTHR43883">
    <property type="entry name" value="SLR0207 PROTEIN"/>
    <property type="match status" value="1"/>
</dbReference>
<keyword evidence="5" id="KW-1185">Reference proteome</keyword>
<proteinExistence type="predicted"/>
<accession>A0A4Y7TDS0</accession>
<dbReference type="Pfam" id="PF22784">
    <property type="entry name" value="PTP-SAK"/>
    <property type="match status" value="1"/>
</dbReference>
<dbReference type="InterPro" id="IPR003595">
    <property type="entry name" value="Tyr_Pase_cat"/>
</dbReference>
<dbReference type="Pfam" id="PF22547">
    <property type="entry name" value="2H-SAK"/>
    <property type="match status" value="1"/>
</dbReference>
<dbReference type="SMART" id="SM00404">
    <property type="entry name" value="PTPc_motif"/>
    <property type="match status" value="1"/>
</dbReference>
<comment type="caution">
    <text evidence="4">The sequence shown here is derived from an EMBL/GenBank/DDBJ whole genome shotgun (WGS) entry which is preliminary data.</text>
</comment>
<dbReference type="FunFam" id="3.90.190.10:FF:000157">
    <property type="entry name" value="Protein-tyrosine phosphatase"/>
    <property type="match status" value="1"/>
</dbReference>
<dbReference type="InterPro" id="IPR054498">
    <property type="entry name" value="2H-SAK"/>
</dbReference>
<dbReference type="Pfam" id="PF13671">
    <property type="entry name" value="AAA_33"/>
    <property type="match status" value="1"/>
</dbReference>
<sequence length="876" mass="97387">MADTTLSKFRGAVALAGDSIHILVRDILKRALPDSSIPPYDPSFGYHVTLLSKTEARLVGEDKVSQLLQPGKADTRHLHCVGLGGNQPAGVLYLAIIWAAGQQLRKQLGLPPKHFHITLTLKDDHDMDKSVRSLFPGQFLETPSFDLLDHLAFTLQCFGDHTEAQTYSVNMVALAPENPKGFLRLADAALASNTFKLAMLSYACAYDRADDPKLRAYCLKKLIACSAHTEWGAVFQEEEISQIPTAIVHLLVAPWSPALRQALAEEAPTPSLMLEPRDSLFIPKSVESSARFDKDTLHKLPRFFRWLIPFRFAIMSTPRHEDDIHALASPALGIRRVLTLTEETPLYESWFNGKPISNTFLPIPNFHPPSIEQMDLVMRLFLAGENLPLLVHCGGGKGRAGTVAACYMSACGFKHPTYERTQPELPASDAISLLRSLRPGSIETSQQEAFVHKWCSTLWKRQSLFPELPSEPLPCPMVTEGTLEKGGDLFMFVGLPGSGKSWVSKSLLARDPSHWVHISQDETGSRALCESAIGRVAKGKRVLFDRCNVSAADRKLWLDLASTWSASPVCVWFDYDRELCESRAQLRVGHPTLPPGGRVRNAIAQMSKTFDRPSLNEGFKAIVTIRSFQAAQEFVAWLSPPVTISKFPRTPHLLDLGATTDDDVRADPSAIAAIQGHVVITEKIDGANMGLSLSNDRLQIVVQNRSHYVNSSTHEQFKKLGLWVEGHKEELIKLLDRDSYFPERYILYGEWMYATHSIPYTHLPDYFIAYDFYDRSAGSWLGTKALKSMLSQTSISSVPVVQEGDVVPSEAELKAMVQRQSSFYEGRVEGVYVKIERGGNVVYRAKVVRSDFIAGNEHWTRGGIRPNSLIVESGSS</sequence>
<dbReference type="CDD" id="cd14504">
    <property type="entry name" value="DUSP23"/>
    <property type="match status" value="1"/>
</dbReference>
<dbReference type="InterPro" id="IPR052732">
    <property type="entry name" value="Cell-binding_unc_protein"/>
</dbReference>
<dbReference type="InterPro" id="IPR027417">
    <property type="entry name" value="P-loop_NTPase"/>
</dbReference>
<dbReference type="Gene3D" id="3.90.190.10">
    <property type="entry name" value="Protein tyrosine phosphatase superfamily"/>
    <property type="match status" value="1"/>
</dbReference>
<feature type="domain" description="Tyrosine-protein phosphatase" evidence="2">
    <location>
        <begin position="347"/>
        <end position="453"/>
    </location>
</feature>
<dbReference type="Gene3D" id="3.40.50.300">
    <property type="entry name" value="P-loop containing nucleotide triphosphate hydrolases"/>
    <property type="match status" value="1"/>
</dbReference>